<reference evidence="3" key="1">
    <citation type="journal article" date="2014" name="PLoS ONE">
        <title>Transcriptome-Based Identification of ABC Transporters in the Western Tarnished Plant Bug Lygus hesperus.</title>
        <authorList>
            <person name="Hull J.J."/>
            <person name="Chaney K."/>
            <person name="Geib S.M."/>
            <person name="Fabrick J.A."/>
            <person name="Brent C.S."/>
            <person name="Walsh D."/>
            <person name="Lavine L.C."/>
        </authorList>
    </citation>
    <scope>NUCLEOTIDE SEQUENCE</scope>
</reference>
<feature type="compositionally biased region" description="Basic residues" evidence="1">
    <location>
        <begin position="102"/>
        <end position="113"/>
    </location>
</feature>
<protein>
    <submittedName>
        <fullName evidence="3">GMP synthase [glutamine-hydrolyzing]</fullName>
    </submittedName>
</protein>
<name>A0A0A9Z6D7_LYGHE</name>
<feature type="chain" id="PRO_5002072881" evidence="2">
    <location>
        <begin position="17"/>
        <end position="182"/>
    </location>
</feature>
<evidence type="ECO:0000313" key="3">
    <source>
        <dbReference type="EMBL" id="JAG40817.1"/>
    </source>
</evidence>
<sequence length="182" mass="20265">MRVALIVLIVAVGSEASWVNGFNPLNIIHNKILDALKSIDEAQSRLDGTGQKLIFGLERVKDLLMRLDSFVFGKKQEPQVEANTKQDEVDDSVKPAAEKSAGRHSKRRHHGRGHRDGSMAMVPYSSQQSPTVSFSPGFGPSPFAVPSFNQMYQTNRDVQPLLPFPYAKVPYQSANRFVSSFY</sequence>
<evidence type="ECO:0000256" key="1">
    <source>
        <dbReference type="SAM" id="MobiDB-lite"/>
    </source>
</evidence>
<dbReference type="EMBL" id="GBHO01002787">
    <property type="protein sequence ID" value="JAG40817.1"/>
    <property type="molecule type" value="Transcribed_RNA"/>
</dbReference>
<reference evidence="3" key="2">
    <citation type="submission" date="2014-07" db="EMBL/GenBank/DDBJ databases">
        <authorList>
            <person name="Hull J."/>
        </authorList>
    </citation>
    <scope>NUCLEOTIDE SEQUENCE</scope>
</reference>
<evidence type="ECO:0000256" key="2">
    <source>
        <dbReference type="SAM" id="SignalP"/>
    </source>
</evidence>
<feature type="signal peptide" evidence="2">
    <location>
        <begin position="1"/>
        <end position="16"/>
    </location>
</feature>
<dbReference type="AlphaFoldDB" id="A0A0A9Z6D7"/>
<gene>
    <name evidence="3" type="primary">guaA_9</name>
    <name evidence="3" type="ORF">CM83_19363</name>
</gene>
<proteinExistence type="predicted"/>
<feature type="region of interest" description="Disordered" evidence="1">
    <location>
        <begin position="78"/>
        <end position="118"/>
    </location>
</feature>
<feature type="compositionally biased region" description="Basic and acidic residues" evidence="1">
    <location>
        <begin position="78"/>
        <end position="101"/>
    </location>
</feature>
<keyword evidence="2" id="KW-0732">Signal</keyword>
<organism evidence="3">
    <name type="scientific">Lygus hesperus</name>
    <name type="common">Western plant bug</name>
    <dbReference type="NCBI Taxonomy" id="30085"/>
    <lineage>
        <taxon>Eukaryota</taxon>
        <taxon>Metazoa</taxon>
        <taxon>Ecdysozoa</taxon>
        <taxon>Arthropoda</taxon>
        <taxon>Hexapoda</taxon>
        <taxon>Insecta</taxon>
        <taxon>Pterygota</taxon>
        <taxon>Neoptera</taxon>
        <taxon>Paraneoptera</taxon>
        <taxon>Hemiptera</taxon>
        <taxon>Heteroptera</taxon>
        <taxon>Panheteroptera</taxon>
        <taxon>Cimicomorpha</taxon>
        <taxon>Miridae</taxon>
        <taxon>Mirini</taxon>
        <taxon>Lygus</taxon>
    </lineage>
</organism>
<accession>A0A0A9Z6D7</accession>